<dbReference type="GO" id="GO:0042777">
    <property type="term" value="P:proton motive force-driven plasma membrane ATP synthesis"/>
    <property type="evidence" value="ECO:0007669"/>
    <property type="project" value="UniProtKB-UniRule"/>
</dbReference>
<keyword evidence="2 7" id="KW-0813">Transport</keyword>
<evidence type="ECO:0000256" key="1">
    <source>
        <dbReference type="ARBA" id="ARBA00005901"/>
    </source>
</evidence>
<evidence type="ECO:0000256" key="8">
    <source>
        <dbReference type="SAM" id="Coils"/>
    </source>
</evidence>
<evidence type="ECO:0000256" key="7">
    <source>
        <dbReference type="HAMAP-Rule" id="MF_00311"/>
    </source>
</evidence>
<keyword evidence="5 7" id="KW-0472">Membrane</keyword>
<keyword evidence="4 7" id="KW-0406">Ion transport</keyword>
<accession>A0A401HP77</accession>
<dbReference type="InterPro" id="IPR002842">
    <property type="entry name" value="ATPase_V1_Esu"/>
</dbReference>
<evidence type="ECO:0000256" key="4">
    <source>
        <dbReference type="ARBA" id="ARBA00023065"/>
    </source>
</evidence>
<reference evidence="9 10" key="1">
    <citation type="journal article" date="2019" name="Int. J. Syst. Evol. Microbiol.">
        <title>Methanofervidicoccus abyssi gen. nov., sp. nov., a hydrogenotrophic methanogen, isolated from a hydrothermal vent chimney in the Mid-Cayman Spreading Center, the Caribbean Sea.</title>
        <authorList>
            <person name="Sakai S."/>
            <person name="Takaki Y."/>
            <person name="Miyazaki M."/>
            <person name="Ogawara M."/>
            <person name="Yanagawa K."/>
            <person name="Miyazaki J."/>
            <person name="Takai K."/>
        </authorList>
    </citation>
    <scope>NUCLEOTIDE SEQUENCE [LARGE SCALE GENOMIC DNA]</scope>
    <source>
        <strain evidence="9 10">HHB</strain>
    </source>
</reference>
<keyword evidence="6 7" id="KW-0066">ATP synthesis</keyword>
<dbReference type="SUPFAM" id="SSF160527">
    <property type="entry name" value="V-type ATPase subunit E-like"/>
    <property type="match status" value="1"/>
</dbReference>
<keyword evidence="10" id="KW-1185">Reference proteome</keyword>
<dbReference type="SUPFAM" id="SSF81573">
    <property type="entry name" value="F1F0 ATP synthase subunit B, membrane domain"/>
    <property type="match status" value="1"/>
</dbReference>
<dbReference type="EMBL" id="BFAX01000001">
    <property type="protein sequence ID" value="GBF36039.1"/>
    <property type="molecule type" value="Genomic_DNA"/>
</dbReference>
<dbReference type="GO" id="GO:0033178">
    <property type="term" value="C:proton-transporting two-sector ATPase complex, catalytic domain"/>
    <property type="evidence" value="ECO:0007669"/>
    <property type="project" value="InterPro"/>
</dbReference>
<dbReference type="GO" id="GO:0046933">
    <property type="term" value="F:proton-transporting ATP synthase activity, rotational mechanism"/>
    <property type="evidence" value="ECO:0007669"/>
    <property type="project" value="UniProtKB-UniRule"/>
</dbReference>
<keyword evidence="8" id="KW-0175">Coiled coil</keyword>
<dbReference type="Proteomes" id="UP000290527">
    <property type="component" value="Unassembled WGS sequence"/>
</dbReference>
<dbReference type="Pfam" id="PF01991">
    <property type="entry name" value="vATP-synt_E"/>
    <property type="match status" value="1"/>
</dbReference>
<dbReference type="Gene3D" id="3.30.2320.30">
    <property type="entry name" value="ATP synthase, E subunit, C-terminal"/>
    <property type="match status" value="1"/>
</dbReference>
<comment type="subunit">
    <text evidence="7">Has multiple subunits with at least A(3), B(3), C, D, E, F, H, I and proteolipid K(x).</text>
</comment>
<dbReference type="GO" id="GO:0005524">
    <property type="term" value="F:ATP binding"/>
    <property type="evidence" value="ECO:0007669"/>
    <property type="project" value="UniProtKB-UniRule"/>
</dbReference>
<evidence type="ECO:0000256" key="6">
    <source>
        <dbReference type="ARBA" id="ARBA00023310"/>
    </source>
</evidence>
<sequence length="204" mass="23422">MMGVDEIVSKILEDANKEAEKIKEDAQVEASKILDDARKEAEKRKNEILKKGEKEAEMVKNRIIAEAKLKVRKKMLIKREELIEKAIKKLREDLIKLPEKEEYNTLLLKLIIEGIVAIGEEEVFIDLNKRDYEIINSKIMWTIESEMGKLLNKSVIVRKGNIVDIVGGCIVKSKNGSKICDNSLEAVFERNLENIKEKIAELLF</sequence>
<evidence type="ECO:0000313" key="9">
    <source>
        <dbReference type="EMBL" id="GBF36039.1"/>
    </source>
</evidence>
<dbReference type="InterPro" id="IPR038495">
    <property type="entry name" value="ATPase_E_C"/>
</dbReference>
<evidence type="ECO:0000256" key="5">
    <source>
        <dbReference type="ARBA" id="ARBA00023136"/>
    </source>
</evidence>
<keyword evidence="3 7" id="KW-0375">Hydrogen ion transport</keyword>
<protein>
    <recommendedName>
        <fullName evidence="7">A-type ATP synthase subunit E</fullName>
    </recommendedName>
</protein>
<name>A0A401HP77_9EURY</name>
<evidence type="ECO:0000256" key="2">
    <source>
        <dbReference type="ARBA" id="ARBA00022448"/>
    </source>
</evidence>
<comment type="function">
    <text evidence="7">Component of the A-type ATP synthase that produces ATP from ADP in the presence of a proton gradient across the membrane.</text>
</comment>
<evidence type="ECO:0000256" key="3">
    <source>
        <dbReference type="ARBA" id="ARBA00022781"/>
    </source>
</evidence>
<dbReference type="Gene3D" id="1.20.5.620">
    <property type="entry name" value="F1F0 ATP synthase subunit B, membrane domain"/>
    <property type="match status" value="1"/>
</dbReference>
<dbReference type="HAMAP" id="MF_00311">
    <property type="entry name" value="ATP_synth_E_arch"/>
    <property type="match status" value="1"/>
</dbReference>
<dbReference type="GO" id="GO:0046961">
    <property type="term" value="F:proton-transporting ATPase activity, rotational mechanism"/>
    <property type="evidence" value="ECO:0007669"/>
    <property type="project" value="InterPro"/>
</dbReference>
<comment type="caution">
    <text evidence="9">The sequence shown here is derived from an EMBL/GenBank/DDBJ whole genome shotgun (WGS) entry which is preliminary data.</text>
</comment>
<comment type="similarity">
    <text evidence="1 7">Belongs to the V-ATPase E subunit family.</text>
</comment>
<dbReference type="GO" id="GO:0005886">
    <property type="term" value="C:plasma membrane"/>
    <property type="evidence" value="ECO:0007669"/>
    <property type="project" value="UniProtKB-SubCell"/>
</dbReference>
<evidence type="ECO:0000313" key="10">
    <source>
        <dbReference type="Proteomes" id="UP000290527"/>
    </source>
</evidence>
<dbReference type="PANTHER" id="PTHR45715">
    <property type="entry name" value="ATPASE H+-TRANSPORTING V1 SUBUNIT E1A-RELATED"/>
    <property type="match status" value="1"/>
</dbReference>
<gene>
    <name evidence="7" type="primary">atpE</name>
    <name evidence="9" type="ORF">MHHB_P0264</name>
</gene>
<proteinExistence type="inferred from homology"/>
<dbReference type="InterPro" id="IPR028987">
    <property type="entry name" value="ATP_synth_B-like_membr_sf"/>
</dbReference>
<feature type="coiled-coil region" evidence="8">
    <location>
        <begin position="9"/>
        <end position="36"/>
    </location>
</feature>
<organism evidence="9 10">
    <name type="scientific">Methanofervidicoccus abyssi</name>
    <dbReference type="NCBI Taxonomy" id="2082189"/>
    <lineage>
        <taxon>Archaea</taxon>
        <taxon>Methanobacteriati</taxon>
        <taxon>Methanobacteriota</taxon>
        <taxon>Methanomada group</taxon>
        <taxon>Methanococci</taxon>
        <taxon>Methanococcales</taxon>
        <taxon>Methanofervidicoccus</taxon>
    </lineage>
</organism>
<comment type="subcellular location">
    <subcellularLocation>
        <location evidence="7">Cell membrane</location>
        <topology evidence="7">Peripheral membrane protein</topology>
    </subcellularLocation>
</comment>
<dbReference type="AlphaFoldDB" id="A0A401HP77"/>
<keyword evidence="7" id="KW-1003">Cell membrane</keyword>